<dbReference type="EMBL" id="QRKN01000014">
    <property type="protein sequence ID" value="RHI18965.1"/>
    <property type="molecule type" value="Genomic_DNA"/>
</dbReference>
<dbReference type="EMBL" id="QSEN01000046">
    <property type="protein sequence ID" value="RGZ73677.1"/>
    <property type="molecule type" value="Genomic_DNA"/>
</dbReference>
<name>A0A174EWD7_9FIRM</name>
<evidence type="ECO:0000313" key="24">
    <source>
        <dbReference type="Proteomes" id="UP000283765"/>
    </source>
</evidence>
<dbReference type="Proteomes" id="UP000285865">
    <property type="component" value="Unassembled WGS sequence"/>
</dbReference>
<dbReference type="OMA" id="IFHAWIW"/>
<evidence type="ECO:0000313" key="1">
    <source>
        <dbReference type="EMBL" id="CUM99742.1"/>
    </source>
</evidence>
<dbReference type="EMBL" id="QSAZ01000003">
    <property type="protein sequence ID" value="RGW88486.1"/>
    <property type="molecule type" value="Genomic_DNA"/>
</dbReference>
<dbReference type="AlphaFoldDB" id="A0A174EWD7"/>
<evidence type="ECO:0000313" key="5">
    <source>
        <dbReference type="EMBL" id="MCC2745935.1"/>
    </source>
</evidence>
<evidence type="ECO:0000313" key="15">
    <source>
        <dbReference type="EMBL" id="RHD96611.1"/>
    </source>
</evidence>
<accession>A0A174EWD7</accession>
<evidence type="ECO:0000313" key="16">
    <source>
        <dbReference type="EMBL" id="RHI18965.1"/>
    </source>
</evidence>
<dbReference type="EMBL" id="QSDV01000046">
    <property type="protein sequence ID" value="RGZ14465.1"/>
    <property type="molecule type" value="Genomic_DNA"/>
</dbReference>
<dbReference type="EMBL" id="WKQP01000027">
    <property type="protein sequence ID" value="MSC61204.1"/>
    <property type="molecule type" value="Genomic_DNA"/>
</dbReference>
<dbReference type="EMBL" id="JAAILW010000013">
    <property type="protein sequence ID" value="NSC27391.1"/>
    <property type="molecule type" value="Genomic_DNA"/>
</dbReference>
<dbReference type="EMBL" id="CYXM01000006">
    <property type="protein sequence ID" value="CUM99742.1"/>
    <property type="molecule type" value="Genomic_DNA"/>
</dbReference>
<reference evidence="18 19" key="2">
    <citation type="submission" date="2015-09" db="EMBL/GenBank/DDBJ databases">
        <authorList>
            <consortium name="Pathogen Informatics"/>
        </authorList>
    </citation>
    <scope>NUCLEOTIDE SEQUENCE [LARGE SCALE GENOMIC DNA]</scope>
    <source>
        <strain evidence="2 18">2789STDY5608860</strain>
        <strain evidence="1 19">2789STDY5834968</strain>
    </source>
</reference>
<keyword evidence="6" id="KW-0808">Transferase</keyword>
<evidence type="ECO:0000313" key="29">
    <source>
        <dbReference type="Proteomes" id="UP000286341"/>
    </source>
</evidence>
<evidence type="ECO:0000313" key="3">
    <source>
        <dbReference type="EMBL" id="MCB6939161.1"/>
    </source>
</evidence>
<evidence type="ECO:0000313" key="20">
    <source>
        <dbReference type="Proteomes" id="UP000245905"/>
    </source>
</evidence>
<dbReference type="Proteomes" id="UP000095673">
    <property type="component" value="Unassembled WGS sequence"/>
</dbReference>
<dbReference type="GeneID" id="86987835"/>
<reference evidence="7" key="6">
    <citation type="submission" date="2020-02" db="EMBL/GenBank/DDBJ databases">
        <authorList>
            <person name="Littmann E."/>
            <person name="Sorbara M."/>
        </authorList>
    </citation>
    <scope>NUCLEOTIDE SEQUENCE</scope>
    <source>
        <strain evidence="7">MSK.17.79</strain>
    </source>
</reference>
<reference evidence="3" key="7">
    <citation type="submission" date="2021-10" db="EMBL/GenBank/DDBJ databases">
        <title>Collection of gut derived symbiotic bacterial strains cultured from healthy donors.</title>
        <authorList>
            <person name="Lin H."/>
            <person name="Littmann E."/>
            <person name="Kohout C."/>
            <person name="Pamer E.G."/>
        </authorList>
    </citation>
    <scope>NUCLEOTIDE SEQUENCE</scope>
    <source>
        <strain evidence="4">DFI.7.28A</strain>
        <strain evidence="3">DFI.9.42</strain>
    </source>
</reference>
<evidence type="ECO:0000313" key="25">
    <source>
        <dbReference type="Proteomes" id="UP000284835"/>
    </source>
</evidence>
<evidence type="ECO:0000313" key="8">
    <source>
        <dbReference type="EMBL" id="PWE82798.1"/>
    </source>
</evidence>
<evidence type="ECO:0000313" key="6">
    <source>
        <dbReference type="EMBL" id="MSC61204.1"/>
    </source>
</evidence>
<reference evidence="21 22" key="3">
    <citation type="submission" date="2018-08" db="EMBL/GenBank/DDBJ databases">
        <title>A genome reference for cultivated species of the human gut microbiota.</title>
        <authorList>
            <person name="Zou Y."/>
            <person name="Xue W."/>
            <person name="Luo G."/>
        </authorList>
    </citation>
    <scope>NUCLEOTIDE SEQUENCE [LARGE SCALE GENOMIC DNA]</scope>
    <source>
        <strain evidence="11 23">AF06-19</strain>
        <strain evidence="10 24">AF17-27</strain>
        <strain evidence="17 28">AF39-14AC</strain>
        <strain evidence="16 27">AM16-11</strain>
        <strain evidence="15 25">AM30-13AC</strain>
        <strain evidence="14 29">AM44-1AT</strain>
        <strain evidence="13 22">AM48-7</strain>
        <strain evidence="12 26">AM54-25XD</strain>
        <strain evidence="9 21">OM05-6AA</strain>
    </source>
</reference>
<evidence type="ECO:0000313" key="12">
    <source>
        <dbReference type="EMBL" id="RGZ14465.1"/>
    </source>
</evidence>
<proteinExistence type="predicted"/>
<evidence type="ECO:0000313" key="22">
    <source>
        <dbReference type="Proteomes" id="UP000283431"/>
    </source>
</evidence>
<dbReference type="EMBL" id="CYYW01000016">
    <property type="protein sequence ID" value="CUO40305.1"/>
    <property type="molecule type" value="Genomic_DNA"/>
</dbReference>
<dbReference type="OrthoDB" id="1768345at2"/>
<evidence type="ECO:0000313" key="14">
    <source>
        <dbReference type="EMBL" id="RHA15477.1"/>
    </source>
</evidence>
<evidence type="ECO:0000313" key="9">
    <source>
        <dbReference type="EMBL" id="RGN23005.1"/>
    </source>
</evidence>
<dbReference type="EMBL" id="JAJFBX010000002">
    <property type="protein sequence ID" value="MCC2745935.1"/>
    <property type="molecule type" value="Genomic_DNA"/>
</dbReference>
<evidence type="ECO:0000313" key="28">
    <source>
        <dbReference type="Proteomes" id="UP000286181"/>
    </source>
</evidence>
<dbReference type="EMBL" id="JAJCJK010000020">
    <property type="protein sequence ID" value="MCB6939161.1"/>
    <property type="molecule type" value="Genomic_DNA"/>
</dbReference>
<dbReference type="EMBL" id="JRFS01000035">
    <property type="protein sequence ID" value="PWE82798.1"/>
    <property type="molecule type" value="Genomic_DNA"/>
</dbReference>
<reference evidence="7" key="5">
    <citation type="journal article" date="2020" name="Cell Host Microbe">
        <title>Functional and Genomic Variation between Human-Derived Isolates of Lachnospiraceae Reveals Inter- and Intra-Species Diversity.</title>
        <authorList>
            <person name="Sorbara M.T."/>
            <person name="Littmann E.R."/>
            <person name="Fontana E."/>
            <person name="Moody T.U."/>
            <person name="Kohout C.E."/>
            <person name="Gjonbalaj M."/>
            <person name="Eaton V."/>
            <person name="Seok R."/>
            <person name="Leiner I.M."/>
            <person name="Pamer E.G."/>
        </authorList>
    </citation>
    <scope>NUCLEOTIDE SEQUENCE</scope>
    <source>
        <strain evidence="7">MSK.17.79</strain>
    </source>
</reference>
<reference evidence="8 20" key="1">
    <citation type="submission" date="2014-09" db="EMBL/GenBank/DDBJ databases">
        <title>Butyrate-producing bacteria isolated from human gut.</title>
        <authorList>
            <person name="Zhang Q."/>
            <person name="Zhao L."/>
        </authorList>
    </citation>
    <scope>NUCLEOTIDE SEQUENCE [LARGE SCALE GENOMIC DNA]</scope>
    <source>
        <strain evidence="8 20">R22</strain>
    </source>
</reference>
<dbReference type="Proteomes" id="UP000283765">
    <property type="component" value="Unassembled WGS sequence"/>
</dbReference>
<sequence length="111" mass="13001">MLTYDDALNLNYYKKTTFTGWMNGMRFLIKREEPVIKEATEDTPEEKGEPIFHAWIWPGPYIFDLTDDSKKTDNTFPFTDDGKKQCVDWINEVISAHSNEYPKNKTDGENL</sequence>
<evidence type="ECO:0000313" key="21">
    <source>
        <dbReference type="Proteomes" id="UP000260970"/>
    </source>
</evidence>
<reference evidence="6 30" key="4">
    <citation type="journal article" date="2019" name="Nat. Med.">
        <title>A library of human gut bacterial isolates paired with longitudinal multiomics data enables mechanistic microbiome research.</title>
        <authorList>
            <person name="Poyet M."/>
            <person name="Groussin M."/>
            <person name="Gibbons S.M."/>
            <person name="Avila-Pacheco J."/>
            <person name="Jiang X."/>
            <person name="Kearney S.M."/>
            <person name="Perrotta A.R."/>
            <person name="Berdy B."/>
            <person name="Zhao S."/>
            <person name="Lieberman T.D."/>
            <person name="Swanson P.K."/>
            <person name="Smith M."/>
            <person name="Roesemann S."/>
            <person name="Alexander J.E."/>
            <person name="Rich S.A."/>
            <person name="Livny J."/>
            <person name="Vlamakis H."/>
            <person name="Clish C."/>
            <person name="Bullock K."/>
            <person name="Deik A."/>
            <person name="Scott J."/>
            <person name="Pierce K.A."/>
            <person name="Xavier R.J."/>
            <person name="Alm E.J."/>
        </authorList>
    </citation>
    <scope>NUCLEOTIDE SEQUENCE [LARGE SCALE GENOMIC DNA]</scope>
    <source>
        <strain evidence="6 30">BIOML-A11</strain>
    </source>
</reference>
<evidence type="ECO:0000313" key="27">
    <source>
        <dbReference type="Proteomes" id="UP000285865"/>
    </source>
</evidence>
<evidence type="ECO:0000313" key="23">
    <source>
        <dbReference type="Proteomes" id="UP000283683"/>
    </source>
</evidence>
<dbReference type="Proteomes" id="UP001197847">
    <property type="component" value="Unassembled WGS sequence"/>
</dbReference>
<dbReference type="EMBL" id="QSUG01000007">
    <property type="protein sequence ID" value="RGN23005.1"/>
    <property type="molecule type" value="Genomic_DNA"/>
</dbReference>
<evidence type="ECO:0000313" key="7">
    <source>
        <dbReference type="EMBL" id="NSC27391.1"/>
    </source>
</evidence>
<dbReference type="Proteomes" id="UP000284835">
    <property type="component" value="Unassembled WGS sequence"/>
</dbReference>
<dbReference type="EMBL" id="QRXR01000006">
    <property type="protein sequence ID" value="RGU26590.1"/>
    <property type="molecule type" value="Genomic_DNA"/>
</dbReference>
<dbReference type="Proteomes" id="UP000245905">
    <property type="component" value="Unassembled WGS sequence"/>
</dbReference>
<organism evidence="2 18">
    <name type="scientific">Agathobacter rectalis</name>
    <dbReference type="NCBI Taxonomy" id="39491"/>
    <lineage>
        <taxon>Bacteria</taxon>
        <taxon>Bacillati</taxon>
        <taxon>Bacillota</taxon>
        <taxon>Clostridia</taxon>
        <taxon>Lachnospirales</taxon>
        <taxon>Lachnospiraceae</taxon>
        <taxon>Agathobacter</taxon>
    </lineage>
</organism>
<evidence type="ECO:0000313" key="30">
    <source>
        <dbReference type="Proteomes" id="UP000479563"/>
    </source>
</evidence>
<dbReference type="Proteomes" id="UP001197741">
    <property type="component" value="Unassembled WGS sequence"/>
</dbReference>
<dbReference type="Proteomes" id="UP000286181">
    <property type="component" value="Unassembled WGS sequence"/>
</dbReference>
<gene>
    <name evidence="17" type="ORF">DW038_06530</name>
    <name evidence="16" type="ORF">DW172_13205</name>
    <name evidence="15" type="ORF">DW775_04535</name>
    <name evidence="14" type="ORF">DW948_03400</name>
    <name evidence="13" type="ORF">DW975_15010</name>
    <name evidence="11" type="ORF">DWV45_03695</name>
    <name evidence="10" type="ORF">DWW89_04740</name>
    <name evidence="12" type="ORF">DXA03_14395</name>
    <name evidence="9" type="ORF">DXB72_08245</name>
    <name evidence="2" type="ORF">ERS852417_02222</name>
    <name evidence="1" type="ORF">ERS852580_01498</name>
    <name evidence="7" type="ORF">G4319_08530</name>
    <name evidence="6" type="ORF">GKE07_13595</name>
    <name evidence="8" type="ORF">LD38_13575</name>
    <name evidence="3" type="ORF">LIZ56_12195</name>
    <name evidence="4" type="ORF">LIZ82_03995</name>
    <name evidence="5" type="ORF">LK487_02575</name>
</gene>
<dbReference type="EMBL" id="QROF01000004">
    <property type="protein sequence ID" value="RHL05555.1"/>
    <property type="molecule type" value="Genomic_DNA"/>
</dbReference>
<dbReference type="EMBL" id="QSJS01000004">
    <property type="protein sequence ID" value="RHD96611.1"/>
    <property type="molecule type" value="Genomic_DNA"/>
</dbReference>
<dbReference type="Proteomes" id="UP000286341">
    <property type="component" value="Unassembled WGS sequence"/>
</dbReference>
<dbReference type="Proteomes" id="UP000260970">
    <property type="component" value="Unassembled WGS sequence"/>
</dbReference>
<evidence type="ECO:0000313" key="2">
    <source>
        <dbReference type="EMBL" id="CUO40305.1"/>
    </source>
</evidence>
<protein>
    <submittedName>
        <fullName evidence="3">GNAT family acetyltransferase</fullName>
    </submittedName>
</protein>
<reference evidence="5" key="8">
    <citation type="submission" date="2021-10" db="EMBL/GenBank/DDBJ databases">
        <title>Collection of gut derived symbiotic bacterial strains cultured from healthy donors.</title>
        <authorList>
            <person name="Lin H."/>
            <person name="Littmann E."/>
            <person name="Claire K."/>
            <person name="Pamer E."/>
        </authorList>
    </citation>
    <scope>NUCLEOTIDE SEQUENCE</scope>
    <source>
        <strain evidence="5">MSK.22.92</strain>
    </source>
</reference>
<dbReference type="EMBL" id="JAJCJQ010000003">
    <property type="protein sequence ID" value="MCB6960058.1"/>
    <property type="molecule type" value="Genomic_DNA"/>
</dbReference>
<dbReference type="Proteomes" id="UP000285209">
    <property type="component" value="Unassembled WGS sequence"/>
</dbReference>
<evidence type="ECO:0000313" key="4">
    <source>
        <dbReference type="EMBL" id="MCB6960058.1"/>
    </source>
</evidence>
<dbReference type="Proteomes" id="UP000095384">
    <property type="component" value="Unassembled WGS sequence"/>
</dbReference>
<dbReference type="RefSeq" id="WP_012741838.1">
    <property type="nucleotide sequence ID" value="NZ_CP092643.1"/>
</dbReference>
<evidence type="ECO:0000313" key="18">
    <source>
        <dbReference type="Proteomes" id="UP000095384"/>
    </source>
</evidence>
<evidence type="ECO:0000313" key="13">
    <source>
        <dbReference type="EMBL" id="RGZ73677.1"/>
    </source>
</evidence>
<evidence type="ECO:0000313" key="10">
    <source>
        <dbReference type="EMBL" id="RGU26590.1"/>
    </source>
</evidence>
<evidence type="ECO:0000313" key="19">
    <source>
        <dbReference type="Proteomes" id="UP000095673"/>
    </source>
</evidence>
<evidence type="ECO:0000313" key="17">
    <source>
        <dbReference type="EMBL" id="RHL05555.1"/>
    </source>
</evidence>
<dbReference type="Proteomes" id="UP000479563">
    <property type="component" value="Unassembled WGS sequence"/>
</dbReference>
<dbReference type="Proteomes" id="UP001197684">
    <property type="component" value="Unassembled WGS sequence"/>
</dbReference>
<evidence type="ECO:0000313" key="11">
    <source>
        <dbReference type="EMBL" id="RGW88486.1"/>
    </source>
</evidence>
<dbReference type="Proteomes" id="UP001193670">
    <property type="component" value="Unassembled WGS sequence"/>
</dbReference>
<dbReference type="Proteomes" id="UP000283431">
    <property type="component" value="Unassembled WGS sequence"/>
</dbReference>
<dbReference type="GO" id="GO:0016740">
    <property type="term" value="F:transferase activity"/>
    <property type="evidence" value="ECO:0007669"/>
    <property type="project" value="UniProtKB-KW"/>
</dbReference>
<dbReference type="EMBL" id="QSFB01000003">
    <property type="protein sequence ID" value="RHA15477.1"/>
    <property type="molecule type" value="Genomic_DNA"/>
</dbReference>
<evidence type="ECO:0000313" key="26">
    <source>
        <dbReference type="Proteomes" id="UP000285209"/>
    </source>
</evidence>
<dbReference type="Proteomes" id="UP000283683">
    <property type="component" value="Unassembled WGS sequence"/>
</dbReference>